<sequence length="271" mass="28454">MSLPRYLSRPPLLITVALVIAAQFIPLPYVVMQPGPAYDLLGKNVSFTSETTTSDSVNSSKSSKSLLSTYPVSGKLYALTVLVSNPEAHITAPIIIAGWIDGHSVVLPRDFVYPEKIDSKKVQAEGEREMQGAQDLAAIAAAMFLAKTDPQLAKELRSSKVSFELKETGGPSAGLGFAIAIVAKIKAPSLIDGRKIAVTGTINETGTVGAIGGIDQKLIGASVKGAKVILIPAGNCSDITRKPAHLQIVPIHSLNEAIHFLSGAITPAPHC</sequence>
<evidence type="ECO:0000313" key="5">
    <source>
        <dbReference type="EMBL" id="CAB4715806.1"/>
    </source>
</evidence>
<dbReference type="EMBL" id="CAEZSC010000004">
    <property type="protein sequence ID" value="CAB4530067.1"/>
    <property type="molecule type" value="Genomic_DNA"/>
</dbReference>
<dbReference type="GO" id="GO:0006508">
    <property type="term" value="P:proteolysis"/>
    <property type="evidence" value="ECO:0007669"/>
    <property type="project" value="InterPro"/>
</dbReference>
<dbReference type="GO" id="GO:0004252">
    <property type="term" value="F:serine-type endopeptidase activity"/>
    <property type="evidence" value="ECO:0007669"/>
    <property type="project" value="InterPro"/>
</dbReference>
<feature type="transmembrane region" description="Helical" evidence="1">
    <location>
        <begin position="12"/>
        <end position="31"/>
    </location>
</feature>
<organism evidence="6">
    <name type="scientific">freshwater metagenome</name>
    <dbReference type="NCBI Taxonomy" id="449393"/>
    <lineage>
        <taxon>unclassified sequences</taxon>
        <taxon>metagenomes</taxon>
        <taxon>ecological metagenomes</taxon>
    </lineage>
</organism>
<keyword evidence="1" id="KW-0472">Membrane</keyword>
<dbReference type="Gene3D" id="3.30.230.10">
    <property type="match status" value="1"/>
</dbReference>
<evidence type="ECO:0000313" key="7">
    <source>
        <dbReference type="EMBL" id="CAB4953759.1"/>
    </source>
</evidence>
<keyword evidence="1" id="KW-0812">Transmembrane</keyword>
<protein>
    <submittedName>
        <fullName evidence="6">Unannotated protein</fullName>
    </submittedName>
</protein>
<dbReference type="PANTHER" id="PTHR10046">
    <property type="entry name" value="ATP DEPENDENT LON PROTEASE FAMILY MEMBER"/>
    <property type="match status" value="1"/>
</dbReference>
<evidence type="ECO:0000313" key="6">
    <source>
        <dbReference type="EMBL" id="CAB4891125.1"/>
    </source>
</evidence>
<dbReference type="Pfam" id="PF05362">
    <property type="entry name" value="Lon_C"/>
    <property type="match status" value="1"/>
</dbReference>
<feature type="domain" description="Lon proteolytic" evidence="2">
    <location>
        <begin position="170"/>
        <end position="248"/>
    </location>
</feature>
<dbReference type="GO" id="GO:0030163">
    <property type="term" value="P:protein catabolic process"/>
    <property type="evidence" value="ECO:0007669"/>
    <property type="project" value="InterPro"/>
</dbReference>
<dbReference type="InterPro" id="IPR020568">
    <property type="entry name" value="Ribosomal_Su5_D2-typ_SF"/>
</dbReference>
<evidence type="ECO:0000313" key="3">
    <source>
        <dbReference type="EMBL" id="CAB4530067.1"/>
    </source>
</evidence>
<reference evidence="6" key="1">
    <citation type="submission" date="2020-05" db="EMBL/GenBank/DDBJ databases">
        <authorList>
            <person name="Chiriac C."/>
            <person name="Salcher M."/>
            <person name="Ghai R."/>
            <person name="Kavagutti S V."/>
        </authorList>
    </citation>
    <scope>NUCLEOTIDE SEQUENCE</scope>
</reference>
<dbReference type="GO" id="GO:0004176">
    <property type="term" value="F:ATP-dependent peptidase activity"/>
    <property type="evidence" value="ECO:0007669"/>
    <property type="project" value="InterPro"/>
</dbReference>
<dbReference type="InterPro" id="IPR014721">
    <property type="entry name" value="Ribsml_uS5_D2-typ_fold_subgr"/>
</dbReference>
<name>A0A6J7FCB8_9ZZZZ</name>
<dbReference type="AlphaFoldDB" id="A0A6J7FCB8"/>
<dbReference type="EMBL" id="CAEZUD010000009">
    <property type="protein sequence ID" value="CAB4585685.1"/>
    <property type="molecule type" value="Genomic_DNA"/>
</dbReference>
<keyword evidence="1" id="KW-1133">Transmembrane helix</keyword>
<dbReference type="EMBL" id="CAFBNS010000008">
    <property type="protein sequence ID" value="CAB4953759.1"/>
    <property type="molecule type" value="Genomic_DNA"/>
</dbReference>
<accession>A0A6J7FCB8</accession>
<evidence type="ECO:0000313" key="4">
    <source>
        <dbReference type="EMBL" id="CAB4585685.1"/>
    </source>
</evidence>
<dbReference type="InterPro" id="IPR008269">
    <property type="entry name" value="Lon_proteolytic"/>
</dbReference>
<dbReference type="EMBL" id="CAEZYL010000005">
    <property type="protein sequence ID" value="CAB4715806.1"/>
    <property type="molecule type" value="Genomic_DNA"/>
</dbReference>
<dbReference type="SUPFAM" id="SSF54211">
    <property type="entry name" value="Ribosomal protein S5 domain 2-like"/>
    <property type="match status" value="1"/>
</dbReference>
<dbReference type="EMBL" id="CAFBME010000021">
    <property type="protein sequence ID" value="CAB4891125.1"/>
    <property type="molecule type" value="Genomic_DNA"/>
</dbReference>
<gene>
    <name evidence="3" type="ORF">UFOPK1380_00160</name>
    <name evidence="4" type="ORF">UFOPK1778_00320</name>
    <name evidence="5" type="ORF">UFOPK2689_00205</name>
    <name evidence="6" type="ORF">UFOPK3555_00353</name>
    <name evidence="7" type="ORF">UFOPK3874_00106</name>
</gene>
<evidence type="ECO:0000256" key="1">
    <source>
        <dbReference type="SAM" id="Phobius"/>
    </source>
</evidence>
<proteinExistence type="predicted"/>
<evidence type="ECO:0000259" key="2">
    <source>
        <dbReference type="Pfam" id="PF05362"/>
    </source>
</evidence>
<dbReference type="InterPro" id="IPR027065">
    <property type="entry name" value="Lon_Prtase"/>
</dbReference>
<dbReference type="GO" id="GO:0005524">
    <property type="term" value="F:ATP binding"/>
    <property type="evidence" value="ECO:0007669"/>
    <property type="project" value="InterPro"/>
</dbReference>